<sequence length="98" mass="11230">MRTEVYHLEVEGCCAVEFLKLLSLPPSSRTIGSLSWRPAPSLLQTEDERVEGCELTHAQKPCQAHSSSHWYSRRSQPKFSLGLHLLHMLPELQQYNLN</sequence>
<organism evidence="1 2">
    <name type="scientific">Perca fluviatilis</name>
    <name type="common">European perch</name>
    <dbReference type="NCBI Taxonomy" id="8168"/>
    <lineage>
        <taxon>Eukaryota</taxon>
        <taxon>Metazoa</taxon>
        <taxon>Chordata</taxon>
        <taxon>Craniata</taxon>
        <taxon>Vertebrata</taxon>
        <taxon>Euteleostomi</taxon>
        <taxon>Actinopterygii</taxon>
        <taxon>Neopterygii</taxon>
        <taxon>Teleostei</taxon>
        <taxon>Neoteleostei</taxon>
        <taxon>Acanthomorphata</taxon>
        <taxon>Eupercaria</taxon>
        <taxon>Perciformes</taxon>
        <taxon>Percoidei</taxon>
        <taxon>Percidae</taxon>
        <taxon>Percinae</taxon>
        <taxon>Perca</taxon>
    </lineage>
</organism>
<protein>
    <submittedName>
        <fullName evidence="1">Uncharacterized protein</fullName>
    </submittedName>
</protein>
<evidence type="ECO:0000313" key="1">
    <source>
        <dbReference type="EMBL" id="KAF1393169.1"/>
    </source>
</evidence>
<reference evidence="1 2" key="1">
    <citation type="submission" date="2019-06" db="EMBL/GenBank/DDBJ databases">
        <title>A chromosome-scale genome assembly of the European perch, Perca fluviatilis.</title>
        <authorList>
            <person name="Roques C."/>
            <person name="Zahm M."/>
            <person name="Cabau C."/>
            <person name="Klopp C."/>
            <person name="Bouchez O."/>
            <person name="Donnadieu C."/>
            <person name="Kuhl H."/>
            <person name="Gislard M."/>
            <person name="Guendouz S."/>
            <person name="Journot L."/>
            <person name="Haffray P."/>
            <person name="Bestin A."/>
            <person name="Morvezen R."/>
            <person name="Feron R."/>
            <person name="Wen M."/>
            <person name="Jouanno E."/>
            <person name="Herpin A."/>
            <person name="Schartl M."/>
            <person name="Postlethwait J."/>
            <person name="Schaerlinger B."/>
            <person name="Chardard D."/>
            <person name="Lecocq T."/>
            <person name="Poncet C."/>
            <person name="Jaffrelo L."/>
            <person name="Lampietro C."/>
            <person name="Guiguen Y."/>
        </authorList>
    </citation>
    <scope>NUCLEOTIDE SEQUENCE [LARGE SCALE GENOMIC DNA]</scope>
    <source>
        <tissue evidence="1">Blood</tissue>
    </source>
</reference>
<evidence type="ECO:0000313" key="2">
    <source>
        <dbReference type="Proteomes" id="UP000465112"/>
    </source>
</evidence>
<gene>
    <name evidence="1" type="ORF">PFLUV_G00035670</name>
</gene>
<dbReference type="Proteomes" id="UP000465112">
    <property type="component" value="Chromosome 3"/>
</dbReference>
<accession>A0A6A5FKU9</accession>
<proteinExistence type="predicted"/>
<name>A0A6A5FKU9_PERFL</name>
<dbReference type="EMBL" id="VHII01000003">
    <property type="protein sequence ID" value="KAF1393169.1"/>
    <property type="molecule type" value="Genomic_DNA"/>
</dbReference>
<keyword evidence="2" id="KW-1185">Reference proteome</keyword>
<dbReference type="AlphaFoldDB" id="A0A6A5FKU9"/>
<comment type="caution">
    <text evidence="1">The sequence shown here is derived from an EMBL/GenBank/DDBJ whole genome shotgun (WGS) entry which is preliminary data.</text>
</comment>